<name>A0A815CDK8_9BILA</name>
<comment type="caution">
    <text evidence="2">The sequence shown here is derived from an EMBL/GenBank/DDBJ whole genome shotgun (WGS) entry which is preliminary data.</text>
</comment>
<sequence>MSPSDSLLEINQAFIAFGSQITDMTRRCNHQQCNNNRTASEVYSIMRNEFALPLNYSFFNTNSTITATLLPSSGASFMILSYRFIVLLAIHSLLLVFFIE</sequence>
<proteinExistence type="predicted"/>
<dbReference type="EMBL" id="CAJNOV010007351">
    <property type="protein sequence ID" value="CAF1282204.1"/>
    <property type="molecule type" value="Genomic_DNA"/>
</dbReference>
<keyword evidence="1" id="KW-1133">Transmembrane helix</keyword>
<dbReference type="AlphaFoldDB" id="A0A815CDK8"/>
<keyword evidence="1" id="KW-0472">Membrane</keyword>
<gene>
    <name evidence="2" type="ORF">CJN711_LOCUS16041</name>
</gene>
<feature type="transmembrane region" description="Helical" evidence="1">
    <location>
        <begin position="79"/>
        <end position="99"/>
    </location>
</feature>
<evidence type="ECO:0000256" key="1">
    <source>
        <dbReference type="SAM" id="Phobius"/>
    </source>
</evidence>
<organism evidence="2 3">
    <name type="scientific">Rotaria magnacalcarata</name>
    <dbReference type="NCBI Taxonomy" id="392030"/>
    <lineage>
        <taxon>Eukaryota</taxon>
        <taxon>Metazoa</taxon>
        <taxon>Spiralia</taxon>
        <taxon>Gnathifera</taxon>
        <taxon>Rotifera</taxon>
        <taxon>Eurotatoria</taxon>
        <taxon>Bdelloidea</taxon>
        <taxon>Philodinida</taxon>
        <taxon>Philodinidae</taxon>
        <taxon>Rotaria</taxon>
    </lineage>
</organism>
<protein>
    <submittedName>
        <fullName evidence="2">Uncharacterized protein</fullName>
    </submittedName>
</protein>
<dbReference type="Proteomes" id="UP000663855">
    <property type="component" value="Unassembled WGS sequence"/>
</dbReference>
<keyword evidence="1" id="KW-0812">Transmembrane</keyword>
<accession>A0A815CDK8</accession>
<reference evidence="2" key="1">
    <citation type="submission" date="2021-02" db="EMBL/GenBank/DDBJ databases">
        <authorList>
            <person name="Nowell W R."/>
        </authorList>
    </citation>
    <scope>NUCLEOTIDE SEQUENCE</scope>
</reference>
<evidence type="ECO:0000313" key="2">
    <source>
        <dbReference type="EMBL" id="CAF1282204.1"/>
    </source>
</evidence>
<evidence type="ECO:0000313" key="3">
    <source>
        <dbReference type="Proteomes" id="UP000663855"/>
    </source>
</evidence>